<dbReference type="GO" id="GO:0003677">
    <property type="term" value="F:DNA binding"/>
    <property type="evidence" value="ECO:0007669"/>
    <property type="project" value="InterPro"/>
</dbReference>
<feature type="region of interest" description="Disordered" evidence="1">
    <location>
        <begin position="92"/>
        <end position="135"/>
    </location>
</feature>
<dbReference type="AlphaFoldDB" id="A0A8X7V866"/>
<feature type="compositionally biased region" description="Polar residues" evidence="1">
    <location>
        <begin position="111"/>
        <end position="120"/>
    </location>
</feature>
<accession>A0A8X7V866</accession>
<evidence type="ECO:0000313" key="3">
    <source>
        <dbReference type="Proteomes" id="UP000886595"/>
    </source>
</evidence>
<dbReference type="Proteomes" id="UP000886595">
    <property type="component" value="Unassembled WGS sequence"/>
</dbReference>
<evidence type="ECO:0000256" key="1">
    <source>
        <dbReference type="SAM" id="MobiDB-lite"/>
    </source>
</evidence>
<sequence length="135" mass="15557">MYSVQCKCNRKSAKDKKNVGRRLGNLGAWKARGRSTNICIGGQLVGIKQKYELMKGTVKTGWSQFEYTRFSKKFEKICVTHLIFAKKPEVNYPSDINDEEEEEEAEEEEQTFVNEQQGVQVQARKGEHVNKSKHL</sequence>
<comment type="caution">
    <text evidence="2">The sequence shown here is derived from an EMBL/GenBank/DDBJ whole genome shotgun (WGS) entry which is preliminary data.</text>
</comment>
<gene>
    <name evidence="2" type="ORF">Bca52824_026708</name>
</gene>
<protein>
    <submittedName>
        <fullName evidence="2">Uncharacterized protein</fullName>
    </submittedName>
</protein>
<name>A0A8X7V866_BRACI</name>
<evidence type="ECO:0000313" key="2">
    <source>
        <dbReference type="EMBL" id="KAG2306960.1"/>
    </source>
</evidence>
<keyword evidence="3" id="KW-1185">Reference proteome</keyword>
<dbReference type="EMBL" id="JAAMPC010000006">
    <property type="protein sequence ID" value="KAG2306960.1"/>
    <property type="molecule type" value="Genomic_DNA"/>
</dbReference>
<feature type="compositionally biased region" description="Acidic residues" evidence="1">
    <location>
        <begin position="96"/>
        <end position="110"/>
    </location>
</feature>
<dbReference type="InterPro" id="IPR036093">
    <property type="entry name" value="NAC_dom_sf"/>
</dbReference>
<proteinExistence type="predicted"/>
<reference evidence="2 3" key="1">
    <citation type="submission" date="2020-02" db="EMBL/GenBank/DDBJ databases">
        <authorList>
            <person name="Ma Q."/>
            <person name="Huang Y."/>
            <person name="Song X."/>
            <person name="Pei D."/>
        </authorList>
    </citation>
    <scope>NUCLEOTIDE SEQUENCE [LARGE SCALE GENOMIC DNA]</scope>
    <source>
        <strain evidence="2">Sxm20200214</strain>
        <tissue evidence="2">Leaf</tissue>
    </source>
</reference>
<organism evidence="2 3">
    <name type="scientific">Brassica carinata</name>
    <name type="common">Ethiopian mustard</name>
    <name type="synonym">Abyssinian cabbage</name>
    <dbReference type="NCBI Taxonomy" id="52824"/>
    <lineage>
        <taxon>Eukaryota</taxon>
        <taxon>Viridiplantae</taxon>
        <taxon>Streptophyta</taxon>
        <taxon>Embryophyta</taxon>
        <taxon>Tracheophyta</taxon>
        <taxon>Spermatophyta</taxon>
        <taxon>Magnoliopsida</taxon>
        <taxon>eudicotyledons</taxon>
        <taxon>Gunneridae</taxon>
        <taxon>Pentapetalae</taxon>
        <taxon>rosids</taxon>
        <taxon>malvids</taxon>
        <taxon>Brassicales</taxon>
        <taxon>Brassicaceae</taxon>
        <taxon>Brassiceae</taxon>
        <taxon>Brassica</taxon>
    </lineage>
</organism>
<dbReference type="SUPFAM" id="SSF101941">
    <property type="entry name" value="NAC domain"/>
    <property type="match status" value="1"/>
</dbReference>
<feature type="compositionally biased region" description="Basic and acidic residues" evidence="1">
    <location>
        <begin position="124"/>
        <end position="135"/>
    </location>
</feature>
<dbReference type="GO" id="GO:0006355">
    <property type="term" value="P:regulation of DNA-templated transcription"/>
    <property type="evidence" value="ECO:0007669"/>
    <property type="project" value="InterPro"/>
</dbReference>